<dbReference type="AlphaFoldDB" id="A0A9X1NLZ8"/>
<gene>
    <name evidence="1" type="ORF">LR394_38410</name>
</gene>
<evidence type="ECO:0000313" key="2">
    <source>
        <dbReference type="Proteomes" id="UP001138997"/>
    </source>
</evidence>
<dbReference type="Proteomes" id="UP001138997">
    <property type="component" value="Unassembled WGS sequence"/>
</dbReference>
<accession>A0A9X1NLZ8</accession>
<proteinExistence type="predicted"/>
<dbReference type="RefSeq" id="WP_231449636.1">
    <property type="nucleotide sequence ID" value="NZ_JAJOMB010000034.1"/>
</dbReference>
<comment type="caution">
    <text evidence="1">The sequence shown here is derived from an EMBL/GenBank/DDBJ whole genome shotgun (WGS) entry which is preliminary data.</text>
</comment>
<organism evidence="1 2">
    <name type="scientific">Kineosporia babensis</name>
    <dbReference type="NCBI Taxonomy" id="499548"/>
    <lineage>
        <taxon>Bacteria</taxon>
        <taxon>Bacillati</taxon>
        <taxon>Actinomycetota</taxon>
        <taxon>Actinomycetes</taxon>
        <taxon>Kineosporiales</taxon>
        <taxon>Kineosporiaceae</taxon>
        <taxon>Kineosporia</taxon>
    </lineage>
</organism>
<reference evidence="1" key="1">
    <citation type="submission" date="2021-11" db="EMBL/GenBank/DDBJ databases">
        <title>Streptomyces corallinus and Kineosporia corallina sp. nov., two new coral-derived marine actinobacteria.</title>
        <authorList>
            <person name="Buangrab K."/>
            <person name="Sutthacheep M."/>
            <person name="Yeemin T."/>
            <person name="Harunari E."/>
            <person name="Igarashi Y."/>
            <person name="Sripreechasak P."/>
            <person name="Kanchanasin P."/>
            <person name="Tanasupawat S."/>
            <person name="Phongsopitanun W."/>
        </authorList>
    </citation>
    <scope>NUCLEOTIDE SEQUENCE</scope>
    <source>
        <strain evidence="1">JCM 31032</strain>
    </source>
</reference>
<name>A0A9X1NLZ8_9ACTN</name>
<sequence length="251" mass="27586">MTEAHLPRQRAARPSPEPYALLTHRHDRRMLPLGKEITIGRGAGAGIRIAHEPADEHVSRLTASLRTLPDCVMVQNRSSSKPLVLRPLVGAERLLEPGAATTSMPFTEFFVVVTGRFGREYRVHVDVRDLTPQTPRPVIDPLETVDGVPIDLSGPQRHLLAALCEPLLTRTGARAAPATYREIGARVGRSPSYARNVLRRLREQLAAQGVAALVAYNLEKVYEDFRPALARWAINSGTITLADIQDLGAHP</sequence>
<evidence type="ECO:0000313" key="1">
    <source>
        <dbReference type="EMBL" id="MCD5316785.1"/>
    </source>
</evidence>
<protein>
    <submittedName>
        <fullName evidence="1">Uncharacterized protein</fullName>
    </submittedName>
</protein>
<keyword evidence="2" id="KW-1185">Reference proteome</keyword>
<dbReference type="EMBL" id="JAJOMB010000034">
    <property type="protein sequence ID" value="MCD5316785.1"/>
    <property type="molecule type" value="Genomic_DNA"/>
</dbReference>